<feature type="compositionally biased region" description="Basic and acidic residues" evidence="1">
    <location>
        <begin position="15"/>
        <end position="26"/>
    </location>
</feature>
<proteinExistence type="predicted"/>
<feature type="transmembrane region" description="Helical" evidence="2">
    <location>
        <begin position="98"/>
        <end position="117"/>
    </location>
</feature>
<dbReference type="Proteomes" id="UP000017836">
    <property type="component" value="Unassembled WGS sequence"/>
</dbReference>
<keyword evidence="2" id="KW-0472">Membrane</keyword>
<name>U5DBJ9_AMBTC</name>
<evidence type="ECO:0000256" key="1">
    <source>
        <dbReference type="SAM" id="MobiDB-lite"/>
    </source>
</evidence>
<keyword evidence="2" id="KW-1133">Transmembrane helix</keyword>
<keyword evidence="4" id="KW-1185">Reference proteome</keyword>
<evidence type="ECO:0000313" key="4">
    <source>
        <dbReference type="Proteomes" id="UP000017836"/>
    </source>
</evidence>
<dbReference type="Gramene" id="ERN19565">
    <property type="protein sequence ID" value="ERN19565"/>
    <property type="gene ID" value="AMTR_s00062p00091980"/>
</dbReference>
<feature type="region of interest" description="Disordered" evidence="1">
    <location>
        <begin position="130"/>
        <end position="155"/>
    </location>
</feature>
<organism evidence="3 4">
    <name type="scientific">Amborella trichopoda</name>
    <dbReference type="NCBI Taxonomy" id="13333"/>
    <lineage>
        <taxon>Eukaryota</taxon>
        <taxon>Viridiplantae</taxon>
        <taxon>Streptophyta</taxon>
        <taxon>Embryophyta</taxon>
        <taxon>Tracheophyta</taxon>
        <taxon>Spermatophyta</taxon>
        <taxon>Magnoliopsida</taxon>
        <taxon>Amborellales</taxon>
        <taxon>Amborellaceae</taxon>
        <taxon>Amborella</taxon>
    </lineage>
</organism>
<keyword evidence="2" id="KW-0812">Transmembrane</keyword>
<dbReference type="AlphaFoldDB" id="U5DBJ9"/>
<feature type="region of interest" description="Disordered" evidence="1">
    <location>
        <begin position="1"/>
        <end position="26"/>
    </location>
</feature>
<evidence type="ECO:0000256" key="2">
    <source>
        <dbReference type="SAM" id="Phobius"/>
    </source>
</evidence>
<evidence type="ECO:0000313" key="3">
    <source>
        <dbReference type="EMBL" id="ERN19565.1"/>
    </source>
</evidence>
<feature type="compositionally biased region" description="Basic residues" evidence="1">
    <location>
        <begin position="1"/>
        <end position="11"/>
    </location>
</feature>
<sequence>MEKWRNPHLRFPKSGAEERDGKSEENRKYVMENGNKVAEVEAKAVIDHRQLLMKYGGLLIEERGFAKPPRGGGPVIYSTEQLNAHHFKRTSHRSKTSLIFLYLSLLVCGFLSIQSSLNLSKRLDCSQEGWTGPGPWSRGPDPNPTGGPSQTLEEK</sequence>
<protein>
    <submittedName>
        <fullName evidence="3">Uncharacterized protein</fullName>
    </submittedName>
</protein>
<accession>U5DBJ9</accession>
<dbReference type="EMBL" id="KI392068">
    <property type="protein sequence ID" value="ERN19565.1"/>
    <property type="molecule type" value="Genomic_DNA"/>
</dbReference>
<reference evidence="4" key="1">
    <citation type="journal article" date="2013" name="Science">
        <title>The Amborella genome and the evolution of flowering plants.</title>
        <authorList>
            <consortium name="Amborella Genome Project"/>
        </authorList>
    </citation>
    <scope>NUCLEOTIDE SEQUENCE [LARGE SCALE GENOMIC DNA]</scope>
</reference>
<feature type="compositionally biased region" description="Polar residues" evidence="1">
    <location>
        <begin position="146"/>
        <end position="155"/>
    </location>
</feature>
<dbReference type="HOGENOM" id="CLU_1697886_0_0_1"/>
<gene>
    <name evidence="3" type="ORF">AMTR_s00062p00091980</name>
</gene>